<reference evidence="10" key="1">
    <citation type="submission" date="2023-03" db="EMBL/GenBank/DDBJ databases">
        <title>Mating type loci evolution in Malassezia.</title>
        <authorList>
            <person name="Coelho M.A."/>
        </authorList>
    </citation>
    <scope>NUCLEOTIDE SEQUENCE</scope>
    <source>
        <strain evidence="10">CBS 10434</strain>
    </source>
</reference>
<evidence type="ECO:0000256" key="3">
    <source>
        <dbReference type="ARBA" id="ARBA00016774"/>
    </source>
</evidence>
<dbReference type="GO" id="GO:0052689">
    <property type="term" value="F:carboxylic ester hydrolase activity"/>
    <property type="evidence" value="ECO:0007669"/>
    <property type="project" value="UniProtKB-KW"/>
</dbReference>
<evidence type="ECO:0000313" key="10">
    <source>
        <dbReference type="EMBL" id="WFD20426.1"/>
    </source>
</evidence>
<dbReference type="GO" id="GO:0005829">
    <property type="term" value="C:cytosol"/>
    <property type="evidence" value="ECO:0007669"/>
    <property type="project" value="TreeGrafter"/>
</dbReference>
<dbReference type="Pfam" id="PF00756">
    <property type="entry name" value="Esterase"/>
    <property type="match status" value="1"/>
</dbReference>
<evidence type="ECO:0000256" key="5">
    <source>
        <dbReference type="ARBA" id="ARBA00022801"/>
    </source>
</evidence>
<comment type="catalytic activity">
    <reaction evidence="9">
        <text>S-formylglutathione + H2O = formate + glutathione + H(+)</text>
        <dbReference type="Rhea" id="RHEA:14961"/>
        <dbReference type="ChEBI" id="CHEBI:15377"/>
        <dbReference type="ChEBI" id="CHEBI:15378"/>
        <dbReference type="ChEBI" id="CHEBI:15740"/>
        <dbReference type="ChEBI" id="CHEBI:57688"/>
        <dbReference type="ChEBI" id="CHEBI:57925"/>
        <dbReference type="EC" id="3.1.2.12"/>
    </reaction>
</comment>
<dbReference type="AlphaFoldDB" id="A0AAF0E8V0"/>
<feature type="active site" description="Charge relay system" evidence="8">
    <location>
        <position position="230"/>
    </location>
</feature>
<evidence type="ECO:0000256" key="4">
    <source>
        <dbReference type="ARBA" id="ARBA00022487"/>
    </source>
</evidence>
<protein>
    <recommendedName>
        <fullName evidence="3 9">S-formylglutathione hydrolase</fullName>
        <ecNumber evidence="2 9">3.1.2.12</ecNumber>
    </recommendedName>
</protein>
<keyword evidence="4 9" id="KW-0719">Serine esterase</keyword>
<keyword evidence="11" id="KW-1185">Reference proteome</keyword>
<dbReference type="Proteomes" id="UP001220961">
    <property type="component" value="Chromosome 5"/>
</dbReference>
<comment type="catalytic activity">
    <reaction evidence="7">
        <text>a monoacylglycerol + H2O = glycerol + a fatty acid + H(+)</text>
        <dbReference type="Rhea" id="RHEA:15245"/>
        <dbReference type="ChEBI" id="CHEBI:15377"/>
        <dbReference type="ChEBI" id="CHEBI:15378"/>
        <dbReference type="ChEBI" id="CHEBI:17408"/>
        <dbReference type="ChEBI" id="CHEBI:17754"/>
        <dbReference type="ChEBI" id="CHEBI:28868"/>
    </reaction>
</comment>
<name>A0AAF0E8V0_9BASI</name>
<dbReference type="GO" id="GO:0018738">
    <property type="term" value="F:S-formylglutathione hydrolase activity"/>
    <property type="evidence" value="ECO:0007669"/>
    <property type="project" value="UniProtKB-EC"/>
</dbReference>
<comment type="subcellular location">
    <subcellularLocation>
        <location evidence="9">Cytoplasm</location>
    </subcellularLocation>
</comment>
<dbReference type="GO" id="GO:0046294">
    <property type="term" value="P:formaldehyde catabolic process"/>
    <property type="evidence" value="ECO:0007669"/>
    <property type="project" value="InterPro"/>
</dbReference>
<dbReference type="PANTHER" id="PTHR10061">
    <property type="entry name" value="S-FORMYLGLUTATHIONE HYDROLASE"/>
    <property type="match status" value="1"/>
</dbReference>
<dbReference type="InterPro" id="IPR029058">
    <property type="entry name" value="AB_hydrolase_fold"/>
</dbReference>
<comment type="similarity">
    <text evidence="1 9">Belongs to the esterase D family.</text>
</comment>
<comment type="catalytic activity">
    <reaction evidence="6">
        <text>a diacylglycerol + H2O = a monoacylglycerol + a fatty acid + H(+)</text>
        <dbReference type="Rhea" id="RHEA:32731"/>
        <dbReference type="ChEBI" id="CHEBI:15377"/>
        <dbReference type="ChEBI" id="CHEBI:15378"/>
        <dbReference type="ChEBI" id="CHEBI:17408"/>
        <dbReference type="ChEBI" id="CHEBI:18035"/>
        <dbReference type="ChEBI" id="CHEBI:28868"/>
    </reaction>
</comment>
<keyword evidence="9" id="KW-0963">Cytoplasm</keyword>
<evidence type="ECO:0000256" key="8">
    <source>
        <dbReference type="PIRSR" id="PIRSR614186-1"/>
    </source>
</evidence>
<feature type="active site" description="Charge relay system" evidence="8">
    <location>
        <position position="267"/>
    </location>
</feature>
<dbReference type="InterPro" id="IPR000801">
    <property type="entry name" value="Esterase-like"/>
</dbReference>
<dbReference type="PANTHER" id="PTHR10061:SF0">
    <property type="entry name" value="S-FORMYLGLUTATHIONE HYDROLASE"/>
    <property type="match status" value="1"/>
</dbReference>
<comment type="function">
    <text evidence="9">Serine hydrolase involved in the detoxification of formaldehyde.</text>
</comment>
<evidence type="ECO:0000313" key="11">
    <source>
        <dbReference type="Proteomes" id="UP001220961"/>
    </source>
</evidence>
<sequence>MSLTIRAQNKVFGGLLTKYAFTSEVLGGLSANMNVFVPPQASNGTKVPVLYYLSGLTCTEDNAAQKGHLFGAAADEGLAIVFPDTSPRGANLPGEEDSWDFGTGAGFYVNATKAPWNKHYRMYDHVLREIPDVISREGLPIDTSRASILGHSMGGHGALMLYLREPGTFRAASAFAPMSHPSNSSLGQKLINGYLEGGLEEGKAYDAAELLRQVGGSRDLHILVDCGLNDGFYKDKELQPESLTEAAKQSGIDAERVQVRLHEGYDHSYFFVSTFAAEHVHWHAKFLRA</sequence>
<dbReference type="EMBL" id="CP119912">
    <property type="protein sequence ID" value="WFD20426.1"/>
    <property type="molecule type" value="Genomic_DNA"/>
</dbReference>
<dbReference type="EC" id="3.1.2.12" evidence="2 9"/>
<dbReference type="NCBIfam" id="TIGR02821">
    <property type="entry name" value="fghA_ester_D"/>
    <property type="match status" value="1"/>
</dbReference>
<accession>A0AAF0E8V0</accession>
<proteinExistence type="inferred from homology"/>
<keyword evidence="5 9" id="KW-0378">Hydrolase</keyword>
<dbReference type="Gene3D" id="3.40.50.1820">
    <property type="entry name" value="alpha/beta hydrolase"/>
    <property type="match status" value="1"/>
</dbReference>
<gene>
    <name evidence="10" type="ORF">MCAP1_002670</name>
</gene>
<evidence type="ECO:0000256" key="1">
    <source>
        <dbReference type="ARBA" id="ARBA00005622"/>
    </source>
</evidence>
<evidence type="ECO:0000256" key="7">
    <source>
        <dbReference type="ARBA" id="ARBA00048461"/>
    </source>
</evidence>
<evidence type="ECO:0000256" key="9">
    <source>
        <dbReference type="RuleBase" id="RU363068"/>
    </source>
</evidence>
<organism evidence="10 11">
    <name type="scientific">Malassezia caprae</name>
    <dbReference type="NCBI Taxonomy" id="1381934"/>
    <lineage>
        <taxon>Eukaryota</taxon>
        <taxon>Fungi</taxon>
        <taxon>Dikarya</taxon>
        <taxon>Basidiomycota</taxon>
        <taxon>Ustilaginomycotina</taxon>
        <taxon>Malasseziomycetes</taxon>
        <taxon>Malasseziales</taxon>
        <taxon>Malasseziaceae</taxon>
        <taxon>Malassezia</taxon>
    </lineage>
</organism>
<dbReference type="InterPro" id="IPR014186">
    <property type="entry name" value="S-formylglutathione_hydrol"/>
</dbReference>
<evidence type="ECO:0000256" key="2">
    <source>
        <dbReference type="ARBA" id="ARBA00012479"/>
    </source>
</evidence>
<feature type="active site" description="Charge relay system" evidence="8">
    <location>
        <position position="152"/>
    </location>
</feature>
<dbReference type="SUPFAM" id="SSF53474">
    <property type="entry name" value="alpha/beta-Hydrolases"/>
    <property type="match status" value="1"/>
</dbReference>
<evidence type="ECO:0000256" key="6">
    <source>
        <dbReference type="ARBA" id="ARBA00047591"/>
    </source>
</evidence>